<keyword evidence="2" id="KW-1185">Reference proteome</keyword>
<protein>
    <submittedName>
        <fullName evidence="1">Uncharacterized protein</fullName>
    </submittedName>
</protein>
<evidence type="ECO:0000313" key="1">
    <source>
        <dbReference type="EMBL" id="KAK9221535.1"/>
    </source>
</evidence>
<accession>A0AAP0MQR5</accession>
<gene>
    <name evidence="1" type="ORF">WN944_009962</name>
</gene>
<name>A0AAP0MQR5_9ROSI</name>
<reference evidence="1 2" key="1">
    <citation type="submission" date="2024-05" db="EMBL/GenBank/DDBJ databases">
        <title>Haplotype-resolved chromosome-level genome assembly of Huyou (Citrus changshanensis).</title>
        <authorList>
            <person name="Miao C."/>
            <person name="Chen W."/>
            <person name="Wu Y."/>
            <person name="Wang L."/>
            <person name="Zhao S."/>
            <person name="Grierson D."/>
            <person name="Xu C."/>
            <person name="Chen K."/>
        </authorList>
    </citation>
    <scope>NUCLEOTIDE SEQUENCE [LARGE SCALE GENOMIC DNA]</scope>
    <source>
        <strain evidence="1">01-14</strain>
        <tissue evidence="1">Leaf</tissue>
    </source>
</reference>
<dbReference type="AlphaFoldDB" id="A0AAP0MQR5"/>
<organism evidence="1 2">
    <name type="scientific">Citrus x changshan-huyou</name>
    <dbReference type="NCBI Taxonomy" id="2935761"/>
    <lineage>
        <taxon>Eukaryota</taxon>
        <taxon>Viridiplantae</taxon>
        <taxon>Streptophyta</taxon>
        <taxon>Embryophyta</taxon>
        <taxon>Tracheophyta</taxon>
        <taxon>Spermatophyta</taxon>
        <taxon>Magnoliopsida</taxon>
        <taxon>eudicotyledons</taxon>
        <taxon>Gunneridae</taxon>
        <taxon>Pentapetalae</taxon>
        <taxon>rosids</taxon>
        <taxon>malvids</taxon>
        <taxon>Sapindales</taxon>
        <taxon>Rutaceae</taxon>
        <taxon>Aurantioideae</taxon>
        <taxon>Citrus</taxon>
    </lineage>
</organism>
<dbReference type="EMBL" id="JBCGBO010000002">
    <property type="protein sequence ID" value="KAK9221535.1"/>
    <property type="molecule type" value="Genomic_DNA"/>
</dbReference>
<sequence length="92" mass="10554">MSLHLKLEDKANDVNMVAQLGQGRDATSGVGAAIDRLEEHLIKRRVLFLLDHNNCIFARKIEAEELPKTEFDALINHLLFYCSSLSTYFMRF</sequence>
<dbReference type="Proteomes" id="UP001428341">
    <property type="component" value="Unassembled WGS sequence"/>
</dbReference>
<evidence type="ECO:0000313" key="2">
    <source>
        <dbReference type="Proteomes" id="UP001428341"/>
    </source>
</evidence>
<proteinExistence type="predicted"/>
<comment type="caution">
    <text evidence="1">The sequence shown here is derived from an EMBL/GenBank/DDBJ whole genome shotgun (WGS) entry which is preliminary data.</text>
</comment>